<organism evidence="2 3">
    <name type="scientific">Candidatus Methanobinarius endosymbioticus</name>
    <dbReference type="NCBI Taxonomy" id="2006182"/>
    <lineage>
        <taxon>Archaea</taxon>
        <taxon>Methanobacteriati</taxon>
        <taxon>Methanobacteriota</taxon>
        <taxon>Methanomada group</taxon>
        <taxon>Methanobacteria</taxon>
        <taxon>Methanobacteriales</taxon>
        <taxon>Methanobacteriaceae</taxon>
        <taxon>Candidatus Methanobinarius</taxon>
    </lineage>
</organism>
<evidence type="ECO:0000313" key="2">
    <source>
        <dbReference type="EMBL" id="RBQ23334.1"/>
    </source>
</evidence>
<name>A0A366MCL3_9EURY</name>
<dbReference type="CDD" id="cd04301">
    <property type="entry name" value="NAT_SF"/>
    <property type="match status" value="1"/>
</dbReference>
<dbReference type="GO" id="GO:0016747">
    <property type="term" value="F:acyltransferase activity, transferring groups other than amino-acyl groups"/>
    <property type="evidence" value="ECO:0007669"/>
    <property type="project" value="InterPro"/>
</dbReference>
<dbReference type="InterPro" id="IPR000182">
    <property type="entry name" value="GNAT_dom"/>
</dbReference>
<dbReference type="Pfam" id="PF00583">
    <property type="entry name" value="Acetyltransf_1"/>
    <property type="match status" value="1"/>
</dbReference>
<reference evidence="2 3" key="1">
    <citation type="submission" date="2018-06" db="EMBL/GenBank/DDBJ databases">
        <title>Genomic insight into two independent archaeal endosymbiosis events.</title>
        <authorList>
            <person name="Lind A.E."/>
            <person name="Lewis W.H."/>
            <person name="Spang A."/>
            <person name="Guy L."/>
            <person name="Embley M.T."/>
            <person name="Ettema T.J.G."/>
        </authorList>
    </citation>
    <scope>NUCLEOTIDE SEQUENCE [LARGE SCALE GENOMIC DNA]</scope>
    <source>
        <strain evidence="2">NOE</strain>
    </source>
</reference>
<dbReference type="SUPFAM" id="SSF55729">
    <property type="entry name" value="Acyl-CoA N-acyltransferases (Nat)"/>
    <property type="match status" value="1"/>
</dbReference>
<dbReference type="EMBL" id="NIZT01000025">
    <property type="protein sequence ID" value="RBQ23334.1"/>
    <property type="molecule type" value="Genomic_DNA"/>
</dbReference>
<dbReference type="AlphaFoldDB" id="A0A366MCL3"/>
<dbReference type="Proteomes" id="UP000253099">
    <property type="component" value="Unassembled WGS sequence"/>
</dbReference>
<keyword evidence="3" id="KW-1185">Reference proteome</keyword>
<dbReference type="PROSITE" id="PS51186">
    <property type="entry name" value="GNAT"/>
    <property type="match status" value="1"/>
</dbReference>
<feature type="domain" description="N-acetyltransferase" evidence="1">
    <location>
        <begin position="1"/>
        <end position="62"/>
    </location>
</feature>
<evidence type="ECO:0000313" key="3">
    <source>
        <dbReference type="Proteomes" id="UP000253099"/>
    </source>
</evidence>
<accession>A0A366MCL3</accession>
<dbReference type="InterPro" id="IPR016181">
    <property type="entry name" value="Acyl_CoA_acyltransferase"/>
</dbReference>
<dbReference type="Gene3D" id="3.40.630.30">
    <property type="match status" value="1"/>
</dbReference>
<evidence type="ECO:0000259" key="1">
    <source>
        <dbReference type="PROSITE" id="PS51186"/>
    </source>
</evidence>
<proteinExistence type="predicted"/>
<comment type="caution">
    <text evidence="2">The sequence shown here is derived from an EMBL/GenBank/DDBJ whole genome shotgun (WGS) entry which is preliminary data.</text>
</comment>
<gene>
    <name evidence="2" type="ORF">ALNOE001_08930</name>
</gene>
<sequence length="62" mass="7203">MDNDKEHKVLTLGPISVLPKYQNNGIESELINYTTQIAREMGYKAVLLYGDLNYYKQFGFKE</sequence>
<protein>
    <recommendedName>
        <fullName evidence="1">N-acetyltransferase domain-containing protein</fullName>
    </recommendedName>
</protein>